<dbReference type="AlphaFoldDB" id="A0AAE0ICE7"/>
<evidence type="ECO:0008006" key="4">
    <source>
        <dbReference type="Google" id="ProtNLM"/>
    </source>
</evidence>
<feature type="compositionally biased region" description="Low complexity" evidence="1">
    <location>
        <begin position="38"/>
        <end position="49"/>
    </location>
</feature>
<evidence type="ECO:0000256" key="1">
    <source>
        <dbReference type="SAM" id="MobiDB-lite"/>
    </source>
</evidence>
<feature type="region of interest" description="Disordered" evidence="1">
    <location>
        <begin position="1"/>
        <end position="71"/>
    </location>
</feature>
<reference evidence="2" key="2">
    <citation type="submission" date="2023-06" db="EMBL/GenBank/DDBJ databases">
        <authorList>
            <consortium name="Lawrence Berkeley National Laboratory"/>
            <person name="Haridas S."/>
            <person name="Hensen N."/>
            <person name="Bonometti L."/>
            <person name="Westerberg I."/>
            <person name="Brannstrom I.O."/>
            <person name="Guillou S."/>
            <person name="Cros-Aarteil S."/>
            <person name="Calhoun S."/>
            <person name="Kuo A."/>
            <person name="Mondo S."/>
            <person name="Pangilinan J."/>
            <person name="Riley R."/>
            <person name="Labutti K."/>
            <person name="Andreopoulos B."/>
            <person name="Lipzen A."/>
            <person name="Chen C."/>
            <person name="Yanf M."/>
            <person name="Daum C."/>
            <person name="Ng V."/>
            <person name="Clum A."/>
            <person name="Steindorff A."/>
            <person name="Ohm R."/>
            <person name="Martin F."/>
            <person name="Silar P."/>
            <person name="Natvig D."/>
            <person name="Lalanne C."/>
            <person name="Gautier V."/>
            <person name="Ament-Velasquez S.L."/>
            <person name="Kruys A."/>
            <person name="Hutchinson M.I."/>
            <person name="Powell A.J."/>
            <person name="Barry K."/>
            <person name="Miller A.N."/>
            <person name="Grigoriev I.V."/>
            <person name="Debuchy R."/>
            <person name="Gladieux P."/>
            <person name="Thoren M.H."/>
            <person name="Johannesson H."/>
        </authorList>
    </citation>
    <scope>NUCLEOTIDE SEQUENCE</scope>
    <source>
        <strain evidence="2">CBS 118394</strain>
    </source>
</reference>
<dbReference type="Pfam" id="PF12855">
    <property type="entry name" value="Ecl1"/>
    <property type="match status" value="1"/>
</dbReference>
<accession>A0AAE0ICE7</accession>
<keyword evidence="3" id="KW-1185">Reference proteome</keyword>
<organism evidence="2 3">
    <name type="scientific">Apodospora peruviana</name>
    <dbReference type="NCBI Taxonomy" id="516989"/>
    <lineage>
        <taxon>Eukaryota</taxon>
        <taxon>Fungi</taxon>
        <taxon>Dikarya</taxon>
        <taxon>Ascomycota</taxon>
        <taxon>Pezizomycotina</taxon>
        <taxon>Sordariomycetes</taxon>
        <taxon>Sordariomycetidae</taxon>
        <taxon>Sordariales</taxon>
        <taxon>Lasiosphaeriaceae</taxon>
        <taxon>Apodospora</taxon>
    </lineage>
</organism>
<proteinExistence type="predicted"/>
<reference evidence="2" key="1">
    <citation type="journal article" date="2023" name="Mol. Phylogenet. Evol.">
        <title>Genome-scale phylogeny and comparative genomics of the fungal order Sordariales.</title>
        <authorList>
            <person name="Hensen N."/>
            <person name="Bonometti L."/>
            <person name="Westerberg I."/>
            <person name="Brannstrom I.O."/>
            <person name="Guillou S."/>
            <person name="Cros-Aarteil S."/>
            <person name="Calhoun S."/>
            <person name="Haridas S."/>
            <person name="Kuo A."/>
            <person name="Mondo S."/>
            <person name="Pangilinan J."/>
            <person name="Riley R."/>
            <person name="LaButti K."/>
            <person name="Andreopoulos B."/>
            <person name="Lipzen A."/>
            <person name="Chen C."/>
            <person name="Yan M."/>
            <person name="Daum C."/>
            <person name="Ng V."/>
            <person name="Clum A."/>
            <person name="Steindorff A."/>
            <person name="Ohm R.A."/>
            <person name="Martin F."/>
            <person name="Silar P."/>
            <person name="Natvig D.O."/>
            <person name="Lalanne C."/>
            <person name="Gautier V."/>
            <person name="Ament-Velasquez S.L."/>
            <person name="Kruys A."/>
            <person name="Hutchinson M.I."/>
            <person name="Powell A.J."/>
            <person name="Barry K."/>
            <person name="Miller A.N."/>
            <person name="Grigoriev I.V."/>
            <person name="Debuchy R."/>
            <person name="Gladieux P."/>
            <person name="Hiltunen Thoren M."/>
            <person name="Johannesson H."/>
        </authorList>
    </citation>
    <scope>NUCLEOTIDE SEQUENCE</scope>
    <source>
        <strain evidence="2">CBS 118394</strain>
    </source>
</reference>
<feature type="region of interest" description="Disordered" evidence="1">
    <location>
        <begin position="229"/>
        <end position="266"/>
    </location>
</feature>
<protein>
    <recommendedName>
        <fullName evidence="4">Life-span regulatory factor domain-containing protein</fullName>
    </recommendedName>
</protein>
<dbReference type="InterPro" id="IPR024368">
    <property type="entry name" value="Ecl1/2/3"/>
</dbReference>
<dbReference type="EMBL" id="JAUEDM010000003">
    <property type="protein sequence ID" value="KAK3322152.1"/>
    <property type="molecule type" value="Genomic_DNA"/>
</dbReference>
<feature type="compositionally biased region" description="Low complexity" evidence="1">
    <location>
        <begin position="144"/>
        <end position="155"/>
    </location>
</feature>
<sequence>MHHQRRRSGHASGNTSMTDVRKAAVAPSDLSYRHKSSTRPAPMTRRTTPQVVQKLGKSPRDREKEWEEERWFDEERESFPQYCMTCEKAFVPSDDRVLYCSEACREYDQDNGRASTGSGRYSTSHHATSYPFFSGLPEPRDIIPRASPSRPSSTHFPPPTTPNAGYTSAISALKSLSIRPPSPPSPIGTYHPNIWPFGRSAATSPSTSYSRPVSGLFSSTYDGTYYGAGAVNAPYGTSGDRPLPSRRPGTYSRPKSIELVTPMVGR</sequence>
<feature type="compositionally biased region" description="Basic and acidic residues" evidence="1">
    <location>
        <begin position="58"/>
        <end position="69"/>
    </location>
</feature>
<evidence type="ECO:0000313" key="3">
    <source>
        <dbReference type="Proteomes" id="UP001283341"/>
    </source>
</evidence>
<feature type="region of interest" description="Disordered" evidence="1">
    <location>
        <begin position="144"/>
        <end position="164"/>
    </location>
</feature>
<comment type="caution">
    <text evidence="2">The sequence shown here is derived from an EMBL/GenBank/DDBJ whole genome shotgun (WGS) entry which is preliminary data.</text>
</comment>
<name>A0AAE0ICE7_9PEZI</name>
<dbReference type="Proteomes" id="UP001283341">
    <property type="component" value="Unassembled WGS sequence"/>
</dbReference>
<evidence type="ECO:0000313" key="2">
    <source>
        <dbReference type="EMBL" id="KAK3322152.1"/>
    </source>
</evidence>
<gene>
    <name evidence="2" type="ORF">B0H66DRAFT_192355</name>
</gene>